<dbReference type="PANTHER" id="PTHR21666:SF270">
    <property type="entry name" value="MUREIN HYDROLASE ACTIVATOR ENVC"/>
    <property type="match status" value="1"/>
</dbReference>
<feature type="region of interest" description="Disordered" evidence="2">
    <location>
        <begin position="1"/>
        <end position="24"/>
    </location>
</feature>
<feature type="domain" description="M23ase beta-sheet core" evidence="4">
    <location>
        <begin position="299"/>
        <end position="390"/>
    </location>
</feature>
<feature type="chain" id="PRO_5021884853" evidence="3">
    <location>
        <begin position="48"/>
        <end position="411"/>
    </location>
</feature>
<protein>
    <submittedName>
        <fullName evidence="5">Peptidase M23-like protein</fullName>
    </submittedName>
</protein>
<dbReference type="GO" id="GO:0004222">
    <property type="term" value="F:metalloendopeptidase activity"/>
    <property type="evidence" value="ECO:0007669"/>
    <property type="project" value="TreeGrafter"/>
</dbReference>
<proteinExistence type="predicted"/>
<evidence type="ECO:0000256" key="3">
    <source>
        <dbReference type="SAM" id="SignalP"/>
    </source>
</evidence>
<keyword evidence="1" id="KW-0175">Coiled coil</keyword>
<keyword evidence="6" id="KW-1185">Reference proteome</keyword>
<feature type="coiled-coil region" evidence="1">
    <location>
        <begin position="67"/>
        <end position="136"/>
    </location>
</feature>
<dbReference type="InterPro" id="IPR016047">
    <property type="entry name" value="M23ase_b-sheet_dom"/>
</dbReference>
<feature type="signal peptide" evidence="3">
    <location>
        <begin position="1"/>
        <end position="47"/>
    </location>
</feature>
<dbReference type="Gene3D" id="2.70.70.10">
    <property type="entry name" value="Glucose Permease (Domain IIA)"/>
    <property type="match status" value="1"/>
</dbReference>
<organism evidence="5 6">
    <name type="scientific">Blastococcus colisei</name>
    <dbReference type="NCBI Taxonomy" id="1564162"/>
    <lineage>
        <taxon>Bacteria</taxon>
        <taxon>Bacillati</taxon>
        <taxon>Actinomycetota</taxon>
        <taxon>Actinomycetes</taxon>
        <taxon>Geodermatophilales</taxon>
        <taxon>Geodermatophilaceae</taxon>
        <taxon>Blastococcus</taxon>
    </lineage>
</organism>
<name>A0A543PHU5_9ACTN</name>
<feature type="coiled-coil region" evidence="1">
    <location>
        <begin position="184"/>
        <end position="254"/>
    </location>
</feature>
<comment type="caution">
    <text evidence="5">The sequence shown here is derived from an EMBL/GenBank/DDBJ whole genome shotgun (WGS) entry which is preliminary data.</text>
</comment>
<dbReference type="Pfam" id="PF01551">
    <property type="entry name" value="Peptidase_M23"/>
    <property type="match status" value="1"/>
</dbReference>
<dbReference type="SUPFAM" id="SSF51261">
    <property type="entry name" value="Duplicated hybrid motif"/>
    <property type="match status" value="1"/>
</dbReference>
<gene>
    <name evidence="5" type="ORF">FHU33_3119</name>
</gene>
<dbReference type="Proteomes" id="UP000319865">
    <property type="component" value="Unassembled WGS sequence"/>
</dbReference>
<dbReference type="InterPro" id="IPR050570">
    <property type="entry name" value="Cell_wall_metabolism_enzyme"/>
</dbReference>
<dbReference type="PANTHER" id="PTHR21666">
    <property type="entry name" value="PEPTIDASE-RELATED"/>
    <property type="match status" value="1"/>
</dbReference>
<evidence type="ECO:0000313" key="5">
    <source>
        <dbReference type="EMBL" id="TQN43662.1"/>
    </source>
</evidence>
<dbReference type="RefSeq" id="WP_246063675.1">
    <property type="nucleotide sequence ID" value="NZ_VFQE01000001.1"/>
</dbReference>
<evidence type="ECO:0000256" key="2">
    <source>
        <dbReference type="SAM" id="MobiDB-lite"/>
    </source>
</evidence>
<dbReference type="AlphaFoldDB" id="A0A543PHU5"/>
<keyword evidence="3" id="KW-0732">Signal</keyword>
<evidence type="ECO:0000256" key="1">
    <source>
        <dbReference type="SAM" id="Coils"/>
    </source>
</evidence>
<dbReference type="EMBL" id="VFQE01000001">
    <property type="protein sequence ID" value="TQN43662.1"/>
    <property type="molecule type" value="Genomic_DNA"/>
</dbReference>
<reference evidence="5 6" key="1">
    <citation type="submission" date="2019-06" db="EMBL/GenBank/DDBJ databases">
        <title>Sequencing the genomes of 1000 actinobacteria strains.</title>
        <authorList>
            <person name="Klenk H.-P."/>
        </authorList>
    </citation>
    <scope>NUCLEOTIDE SEQUENCE [LARGE SCALE GENOMIC DNA]</scope>
    <source>
        <strain evidence="5 6">DSM 46837</strain>
    </source>
</reference>
<accession>A0A543PHU5</accession>
<evidence type="ECO:0000259" key="4">
    <source>
        <dbReference type="Pfam" id="PF01551"/>
    </source>
</evidence>
<evidence type="ECO:0000313" key="6">
    <source>
        <dbReference type="Proteomes" id="UP000319865"/>
    </source>
</evidence>
<dbReference type="InterPro" id="IPR011055">
    <property type="entry name" value="Dup_hybrid_motif"/>
</dbReference>
<sequence length="411" mass="41939">MATLHHTVTPAPVQPPSRRRPRQRVRRATLVAGALTAALLSGSIAQAAPSARTAEAQSAHDAAAARVAAIAARVSEAEQTLQRMTIEAEAASGEALAAQAALAAAQEEATATATQLAEARTAVAETEDEVSAIGREAYMGADDTFGDVAILLDADSPTEVLQQAATLEHLGLERTKVLEEMEAVEAMEARADRAARTAVAERNELARAAEEAATTADAQLAAAQGTYDAVAAEKAALDAELREAEIRLLTLQGADDAEAAWSAQQATAAAVNTLSSAGGAVAPTSGRVTSCYGSRWGTLHAGIDIAAPIGTPVYTPEDGIVLQAGPASGFGLAVAVEHGDGSITLYGHVNQMFVSAGEVVSAGHQIAEVGNRGQSTGPHLHFEVHTGGLYANRGNPVPWLSARGISLGGGC</sequence>
<dbReference type="CDD" id="cd12797">
    <property type="entry name" value="M23_peptidase"/>
    <property type="match status" value="1"/>
</dbReference>